<feature type="signal peptide" evidence="1">
    <location>
        <begin position="1"/>
        <end position="21"/>
    </location>
</feature>
<evidence type="ECO:0000256" key="1">
    <source>
        <dbReference type="SAM" id="SignalP"/>
    </source>
</evidence>
<keyword evidence="3" id="KW-1185">Reference proteome</keyword>
<sequence length="221" mass="24651">MKKLVLLGLLSLFLASCAGTAPVPEQLAKNIPPERVLAYQEYNPEYAKVTIIRDSGFQGGGCYLGVMYRQTILARFDTSEKAVFYIPEGDWPFAVTADPYGKWLCYGSFNPLTKTQQIRKDKENLFRISLNPWRMPQLIEVSGKATTATKNTSLSNTLNSTKQNFSSTKKVNTAKRTTKTTTLKRIQSSYGPCPCSIRGSACYGPRGGRYCYTSGGNKRYF</sequence>
<dbReference type="EMBL" id="FWWV01000006">
    <property type="protein sequence ID" value="SMB81369.1"/>
    <property type="molecule type" value="Genomic_DNA"/>
</dbReference>
<dbReference type="RefSeq" id="WP_208610885.1">
    <property type="nucleotide sequence ID" value="NZ_FWWV01000006.1"/>
</dbReference>
<dbReference type="Proteomes" id="UP000192408">
    <property type="component" value="Unassembled WGS sequence"/>
</dbReference>
<reference evidence="3" key="1">
    <citation type="submission" date="2017-04" db="EMBL/GenBank/DDBJ databases">
        <authorList>
            <person name="Varghese N."/>
            <person name="Submissions S."/>
        </authorList>
    </citation>
    <scope>NUCLEOTIDE SEQUENCE [LARGE SCALE GENOMIC DNA]</scope>
    <source>
        <strain evidence="3">DSM 23072</strain>
    </source>
</reference>
<proteinExistence type="predicted"/>
<accession>A0A1W1UK01</accession>
<protein>
    <recommendedName>
        <fullName evidence="4">Lipoprotein</fullName>
    </recommendedName>
</protein>
<dbReference type="PROSITE" id="PS51257">
    <property type="entry name" value="PROKAR_LIPOPROTEIN"/>
    <property type="match status" value="1"/>
</dbReference>
<name>A0A1W1UK01_9PAST</name>
<gene>
    <name evidence="2" type="ORF">SAMN05660772_01828</name>
</gene>
<evidence type="ECO:0000313" key="2">
    <source>
        <dbReference type="EMBL" id="SMB81369.1"/>
    </source>
</evidence>
<feature type="chain" id="PRO_5012303288" description="Lipoprotein" evidence="1">
    <location>
        <begin position="22"/>
        <end position="221"/>
    </location>
</feature>
<keyword evidence="1" id="KW-0732">Signal</keyword>
<evidence type="ECO:0008006" key="4">
    <source>
        <dbReference type="Google" id="ProtNLM"/>
    </source>
</evidence>
<organism evidence="2 3">
    <name type="scientific">Pasteurella testudinis DSM 23072</name>
    <dbReference type="NCBI Taxonomy" id="1122938"/>
    <lineage>
        <taxon>Bacteria</taxon>
        <taxon>Pseudomonadati</taxon>
        <taxon>Pseudomonadota</taxon>
        <taxon>Gammaproteobacteria</taxon>
        <taxon>Pasteurellales</taxon>
        <taxon>Pasteurellaceae</taxon>
        <taxon>Pasteurella</taxon>
    </lineage>
</organism>
<evidence type="ECO:0000313" key="3">
    <source>
        <dbReference type="Proteomes" id="UP000192408"/>
    </source>
</evidence>
<dbReference type="AlphaFoldDB" id="A0A1W1UK01"/>